<dbReference type="Proteomes" id="UP001164539">
    <property type="component" value="Chromosome 9"/>
</dbReference>
<keyword evidence="2" id="KW-1185">Reference proteome</keyword>
<proteinExistence type="predicted"/>
<evidence type="ECO:0000313" key="2">
    <source>
        <dbReference type="Proteomes" id="UP001164539"/>
    </source>
</evidence>
<accession>A0ACC1XG99</accession>
<keyword evidence="1" id="KW-0808">Transferase</keyword>
<sequence>MRLRTQQTVFAWMIPESLVMVGVNILLSIVKSMDYPMVFAQNWPENDPCDSSPAWNGISCNEEGNITAVNFRNLRLQGTISPDFSMLRSLEQLILSNNSLTGTIPNELTSLPNLTMLNLSNNNLYGKVPKFGQNVTVNIDVNPGIEKDSSFPLLGVAPDGSSVSIPSGSERGLCFYKKKRKNAHSIHRFKGVVINPQDRSTCDIPADGFGNMVISIHVLRKVTYNFSVQNILGRGGFGTVYKGELLNGRKIAVKRMEVIEIASNRGLKQFKSEIAVLTKVRNRHLVALLGYCLDGNETLLVYEFKPQGALSRHLFNWKEMGLKPLDWSRRLIIGLDVARGVEYLHGLAH</sequence>
<protein>
    <submittedName>
        <fullName evidence="1">Receptor protein kinase</fullName>
    </submittedName>
</protein>
<evidence type="ECO:0000313" key="1">
    <source>
        <dbReference type="EMBL" id="KAJ4710131.1"/>
    </source>
</evidence>
<reference evidence="1 2" key="1">
    <citation type="journal article" date="2023" name="Science">
        <title>Complex scaffold remodeling in plant triterpene biosynthesis.</title>
        <authorList>
            <person name="De La Pena R."/>
            <person name="Hodgson H."/>
            <person name="Liu J.C."/>
            <person name="Stephenson M.J."/>
            <person name="Martin A.C."/>
            <person name="Owen C."/>
            <person name="Harkess A."/>
            <person name="Leebens-Mack J."/>
            <person name="Jimenez L.E."/>
            <person name="Osbourn A."/>
            <person name="Sattely E.S."/>
        </authorList>
    </citation>
    <scope>NUCLEOTIDE SEQUENCE [LARGE SCALE GENOMIC DNA]</scope>
    <source>
        <strain evidence="2">cv. JPN11</strain>
        <tissue evidence="1">Leaf</tissue>
    </source>
</reference>
<comment type="caution">
    <text evidence="1">The sequence shown here is derived from an EMBL/GenBank/DDBJ whole genome shotgun (WGS) entry which is preliminary data.</text>
</comment>
<gene>
    <name evidence="1" type="ORF">OWV82_016354</name>
</gene>
<organism evidence="1 2">
    <name type="scientific">Melia azedarach</name>
    <name type="common">Chinaberry tree</name>
    <dbReference type="NCBI Taxonomy" id="155640"/>
    <lineage>
        <taxon>Eukaryota</taxon>
        <taxon>Viridiplantae</taxon>
        <taxon>Streptophyta</taxon>
        <taxon>Embryophyta</taxon>
        <taxon>Tracheophyta</taxon>
        <taxon>Spermatophyta</taxon>
        <taxon>Magnoliopsida</taxon>
        <taxon>eudicotyledons</taxon>
        <taxon>Gunneridae</taxon>
        <taxon>Pentapetalae</taxon>
        <taxon>rosids</taxon>
        <taxon>malvids</taxon>
        <taxon>Sapindales</taxon>
        <taxon>Meliaceae</taxon>
        <taxon>Melia</taxon>
    </lineage>
</organism>
<keyword evidence="1" id="KW-0675">Receptor</keyword>
<keyword evidence="1" id="KW-0418">Kinase</keyword>
<dbReference type="EMBL" id="CM051402">
    <property type="protein sequence ID" value="KAJ4710131.1"/>
    <property type="molecule type" value="Genomic_DNA"/>
</dbReference>
<name>A0ACC1XG99_MELAZ</name>